<dbReference type="PANTHER" id="PTHR20872:SF1">
    <property type="entry name" value="F-BOX DOMAIN-CONTAINING PROTEIN"/>
    <property type="match status" value="1"/>
</dbReference>
<evidence type="ECO:0000313" key="2">
    <source>
        <dbReference type="EnsemblMetazoa" id="CapteP217428"/>
    </source>
</evidence>
<evidence type="ECO:0008006" key="4">
    <source>
        <dbReference type="Google" id="ProtNLM"/>
    </source>
</evidence>
<accession>R7TTK5</accession>
<sequence length="489" mass="56137">MDLVLGTFRSTAACDRSVLVGDFSDIISFMRAMMSGLLSDLQLVRHQVITLEVSRQLTSLPFVISAKIISFLSWEDKLHMASALPEWEKYLHTADAWKTFSTNPGENVKTPEGIERHYEGICWCFHQYGRYMRNVCVSPVHNPIGWGSACLLDHLAQRCFNLRSVRIDHPPAFYFQNLVLLDRYVGLLRTVVENCNQLQRMSLCRLHELNEHGSITALLDRLLVTGVSRKIHHLEFKYPYNFSSPVPSLVHFDQLRQLKCPIHVLNTGCIKQLVSKQLLKLHVLNDRSTLDEFFNEASAILWDEIHKVSPLLQVNYIVQGRSFYVTDLVPNPMIHSFVIDSICNGVSSTLIDSIADLYSSTLMVYAHLATYTCNRPYECPFNVTEMYVKLVRVCRKLKVFVSEQEIPGTAVLLMALNGKLRKIYVRIDKFNQRATRICSGQSDDQVDWWQTITGDVQSLRPIVAKFTGSDWRPLTRIEFAKITRRLLHL</sequence>
<dbReference type="STRING" id="283909.R7TTK5"/>
<evidence type="ECO:0000313" key="1">
    <source>
        <dbReference type="EMBL" id="ELT94325.1"/>
    </source>
</evidence>
<dbReference type="EMBL" id="KB309450">
    <property type="protein sequence ID" value="ELT94325.1"/>
    <property type="molecule type" value="Genomic_DNA"/>
</dbReference>
<dbReference type="HOGENOM" id="CLU_558070_0_0_1"/>
<dbReference type="AlphaFoldDB" id="R7TTK5"/>
<dbReference type="OrthoDB" id="9974792at2759"/>
<reference evidence="2" key="3">
    <citation type="submission" date="2015-06" db="UniProtKB">
        <authorList>
            <consortium name="EnsemblMetazoa"/>
        </authorList>
    </citation>
    <scope>IDENTIFICATION</scope>
</reference>
<dbReference type="PANTHER" id="PTHR20872">
    <property type="match status" value="1"/>
</dbReference>
<proteinExistence type="predicted"/>
<keyword evidence="3" id="KW-1185">Reference proteome</keyword>
<reference evidence="3" key="1">
    <citation type="submission" date="2012-12" db="EMBL/GenBank/DDBJ databases">
        <authorList>
            <person name="Hellsten U."/>
            <person name="Grimwood J."/>
            <person name="Chapman J.A."/>
            <person name="Shapiro H."/>
            <person name="Aerts A."/>
            <person name="Otillar R.P."/>
            <person name="Terry A.Y."/>
            <person name="Boore J.L."/>
            <person name="Simakov O."/>
            <person name="Marletaz F."/>
            <person name="Cho S.-J."/>
            <person name="Edsinger-Gonzales E."/>
            <person name="Havlak P."/>
            <person name="Kuo D.-H."/>
            <person name="Larsson T."/>
            <person name="Lv J."/>
            <person name="Arendt D."/>
            <person name="Savage R."/>
            <person name="Osoegawa K."/>
            <person name="de Jong P."/>
            <person name="Lindberg D.R."/>
            <person name="Seaver E.C."/>
            <person name="Weisblat D.A."/>
            <person name="Putnam N.H."/>
            <person name="Grigoriev I.V."/>
            <person name="Rokhsar D.S."/>
        </authorList>
    </citation>
    <scope>NUCLEOTIDE SEQUENCE</scope>
    <source>
        <strain evidence="3">I ESC-2004</strain>
    </source>
</reference>
<name>R7TTK5_CAPTE</name>
<reference evidence="1 3" key="2">
    <citation type="journal article" date="2013" name="Nature">
        <title>Insights into bilaterian evolution from three spiralian genomes.</title>
        <authorList>
            <person name="Simakov O."/>
            <person name="Marletaz F."/>
            <person name="Cho S.J."/>
            <person name="Edsinger-Gonzales E."/>
            <person name="Havlak P."/>
            <person name="Hellsten U."/>
            <person name="Kuo D.H."/>
            <person name="Larsson T."/>
            <person name="Lv J."/>
            <person name="Arendt D."/>
            <person name="Savage R."/>
            <person name="Osoegawa K."/>
            <person name="de Jong P."/>
            <person name="Grimwood J."/>
            <person name="Chapman J.A."/>
            <person name="Shapiro H."/>
            <person name="Aerts A."/>
            <person name="Otillar R.P."/>
            <person name="Terry A.Y."/>
            <person name="Boore J.L."/>
            <person name="Grigoriev I.V."/>
            <person name="Lindberg D.R."/>
            <person name="Seaver E.C."/>
            <person name="Weisblat D.A."/>
            <person name="Putnam N.H."/>
            <person name="Rokhsar D.S."/>
        </authorList>
    </citation>
    <scope>NUCLEOTIDE SEQUENCE</scope>
    <source>
        <strain evidence="1 3">I ESC-2004</strain>
    </source>
</reference>
<dbReference type="EMBL" id="AMQN01012327">
    <property type="status" value="NOT_ANNOTATED_CDS"/>
    <property type="molecule type" value="Genomic_DNA"/>
</dbReference>
<dbReference type="Proteomes" id="UP000014760">
    <property type="component" value="Unassembled WGS sequence"/>
</dbReference>
<organism evidence="1">
    <name type="scientific">Capitella teleta</name>
    <name type="common">Polychaete worm</name>
    <dbReference type="NCBI Taxonomy" id="283909"/>
    <lineage>
        <taxon>Eukaryota</taxon>
        <taxon>Metazoa</taxon>
        <taxon>Spiralia</taxon>
        <taxon>Lophotrochozoa</taxon>
        <taxon>Annelida</taxon>
        <taxon>Polychaeta</taxon>
        <taxon>Sedentaria</taxon>
        <taxon>Scolecida</taxon>
        <taxon>Capitellidae</taxon>
        <taxon>Capitella</taxon>
    </lineage>
</organism>
<dbReference type="EnsemblMetazoa" id="CapteT217428">
    <property type="protein sequence ID" value="CapteP217428"/>
    <property type="gene ID" value="CapteG217428"/>
</dbReference>
<protein>
    <recommendedName>
        <fullName evidence="4">F-box domain-containing protein</fullName>
    </recommendedName>
</protein>
<dbReference type="OMA" id="SHEDMAH"/>
<evidence type="ECO:0000313" key="3">
    <source>
        <dbReference type="Proteomes" id="UP000014760"/>
    </source>
</evidence>
<gene>
    <name evidence="1" type="ORF">CAPTEDRAFT_217428</name>
</gene>